<dbReference type="PANTHER" id="PTHR35272">
    <property type="entry name" value="THIOL:DISULFIDE INTERCHANGE PROTEIN DSBC-RELATED"/>
    <property type="match status" value="1"/>
</dbReference>
<dbReference type="eggNOG" id="COG1651">
    <property type="taxonomic scope" value="Bacteria"/>
</dbReference>
<dbReference type="EMBL" id="APNK01000027">
    <property type="protein sequence ID" value="KEZ76548.1"/>
    <property type="molecule type" value="Genomic_DNA"/>
</dbReference>
<dbReference type="Gene3D" id="3.10.450.70">
    <property type="entry name" value="Disulphide bond isomerase, DsbC/G, N-terminal"/>
    <property type="match status" value="1"/>
</dbReference>
<keyword evidence="1" id="KW-0732">Signal</keyword>
<evidence type="ECO:0000313" key="4">
    <source>
        <dbReference type="Proteomes" id="UP000028302"/>
    </source>
</evidence>
<dbReference type="NCBIfam" id="NF008657">
    <property type="entry name" value="PRK11657.1"/>
    <property type="match status" value="1"/>
</dbReference>
<dbReference type="Proteomes" id="UP000028302">
    <property type="component" value="Unassembled WGS sequence"/>
</dbReference>
<dbReference type="RefSeq" id="WP_051883583.1">
    <property type="nucleotide sequence ID" value="NZ_APNK01000027.1"/>
</dbReference>
<dbReference type="InterPro" id="IPR012336">
    <property type="entry name" value="Thioredoxin-like_fold"/>
</dbReference>
<dbReference type="GO" id="GO:0042597">
    <property type="term" value="C:periplasmic space"/>
    <property type="evidence" value="ECO:0007669"/>
    <property type="project" value="InterPro"/>
</dbReference>
<dbReference type="OrthoDB" id="12976at2"/>
<dbReference type="SUPFAM" id="SSF52833">
    <property type="entry name" value="Thioredoxin-like"/>
    <property type="match status" value="1"/>
</dbReference>
<protein>
    <submittedName>
        <fullName evidence="3">Fis family transcriptional regulator</fullName>
    </submittedName>
</protein>
<reference evidence="3 4" key="1">
    <citation type="submission" date="2013-03" db="EMBL/GenBank/DDBJ databases">
        <title>Salinisphaera hydrothermalis C41B8 Genome Sequencing.</title>
        <authorList>
            <person name="Li C."/>
            <person name="Lai Q."/>
            <person name="Shao Z."/>
        </authorList>
    </citation>
    <scope>NUCLEOTIDE SEQUENCE [LARGE SCALE GENOMIC DNA]</scope>
    <source>
        <strain evidence="3 4">C41B8</strain>
    </source>
</reference>
<accession>A0A084IIL4</accession>
<evidence type="ECO:0000256" key="1">
    <source>
        <dbReference type="SAM" id="SignalP"/>
    </source>
</evidence>
<feature type="signal peptide" evidence="1">
    <location>
        <begin position="1"/>
        <end position="26"/>
    </location>
</feature>
<dbReference type="Gene3D" id="3.40.30.10">
    <property type="entry name" value="Glutaredoxin"/>
    <property type="match status" value="1"/>
</dbReference>
<dbReference type="STRING" id="1304275.C41B8_14515"/>
<dbReference type="PATRIC" id="fig|1304275.5.peg.2968"/>
<proteinExistence type="predicted"/>
<feature type="chain" id="PRO_5001776434" evidence="1">
    <location>
        <begin position="27"/>
        <end position="270"/>
    </location>
</feature>
<feature type="domain" description="Thioredoxin-like fold" evidence="2">
    <location>
        <begin position="132"/>
        <end position="244"/>
    </location>
</feature>
<keyword evidence="4" id="KW-1185">Reference proteome</keyword>
<dbReference type="InterPro" id="IPR036249">
    <property type="entry name" value="Thioredoxin-like_sf"/>
</dbReference>
<dbReference type="InterPro" id="IPR009094">
    <property type="entry name" value="DiS-bond_isomerase_DsbC/G_N_sf"/>
</dbReference>
<evidence type="ECO:0000313" key="3">
    <source>
        <dbReference type="EMBL" id="KEZ76548.1"/>
    </source>
</evidence>
<comment type="caution">
    <text evidence="3">The sequence shown here is derived from an EMBL/GenBank/DDBJ whole genome shotgun (WGS) entry which is preliminary data.</text>
</comment>
<name>A0A084IIL4_SALHC</name>
<dbReference type="AlphaFoldDB" id="A0A084IIL4"/>
<sequence length="270" mass="28913">MTTAVFKRLATLAGVGLLATTIAASAQPTKKPVASDLPPVLAKAVKNGSIEVTRQFKTDVPGVTGYVLQKGGQHQIVYGEKGYLFMGQLVSPSGENLSAQYTDKYVPKPDVAKVVAELKKTGHLVQQGPSDAPVIYVFADPNCIYCHRFYQQAEPLVKAGKLQLQWAMVGFLKESSMGRAAAILSAKDPGKALVENENGFDEDTEDGGIKPVDSPSDKLKDIINVHYKQMSAAGGTGTPTLLYKHDGHWAAKIGAPGKAWLKQYIDNQGS</sequence>
<dbReference type="InterPro" id="IPR051470">
    <property type="entry name" value="Thiol:disulfide_interchange"/>
</dbReference>
<gene>
    <name evidence="3" type="ORF">C41B8_14515</name>
</gene>
<organism evidence="3 4">
    <name type="scientific">Salinisphaera hydrothermalis (strain C41B8)</name>
    <dbReference type="NCBI Taxonomy" id="1304275"/>
    <lineage>
        <taxon>Bacteria</taxon>
        <taxon>Pseudomonadati</taxon>
        <taxon>Pseudomonadota</taxon>
        <taxon>Gammaproteobacteria</taxon>
        <taxon>Salinisphaerales</taxon>
        <taxon>Salinisphaeraceae</taxon>
        <taxon>Salinisphaera</taxon>
    </lineage>
</organism>
<dbReference type="PANTHER" id="PTHR35272:SF4">
    <property type="entry name" value="THIOL:DISULFIDE INTERCHANGE PROTEIN DSBG"/>
    <property type="match status" value="1"/>
</dbReference>
<dbReference type="Pfam" id="PF13098">
    <property type="entry name" value="Thioredoxin_2"/>
    <property type="match status" value="1"/>
</dbReference>
<evidence type="ECO:0000259" key="2">
    <source>
        <dbReference type="Pfam" id="PF13098"/>
    </source>
</evidence>